<feature type="repeat" description="TPR" evidence="3">
    <location>
        <begin position="49"/>
        <end position="82"/>
    </location>
</feature>
<evidence type="ECO:0000313" key="5">
    <source>
        <dbReference type="EMBL" id="GGI76175.1"/>
    </source>
</evidence>
<keyword evidence="2 3" id="KW-0802">TPR repeat</keyword>
<dbReference type="PROSITE" id="PS50005">
    <property type="entry name" value="TPR"/>
    <property type="match status" value="3"/>
</dbReference>
<dbReference type="Pfam" id="PF13181">
    <property type="entry name" value="TPR_8"/>
    <property type="match status" value="1"/>
</dbReference>
<dbReference type="PROSITE" id="PS50293">
    <property type="entry name" value="TPR_REGION"/>
    <property type="match status" value="2"/>
</dbReference>
<keyword evidence="7" id="KW-1185">Reference proteome</keyword>
<dbReference type="PANTHER" id="PTHR44943">
    <property type="entry name" value="CELLULOSE SYNTHASE OPERON PROTEIN C"/>
    <property type="match status" value="1"/>
</dbReference>
<dbReference type="Proteomes" id="UP001060771">
    <property type="component" value="Chromosome"/>
</dbReference>
<evidence type="ECO:0000313" key="4">
    <source>
        <dbReference type="EMBL" id="BDR93317.1"/>
    </source>
</evidence>
<organism evidence="5 6">
    <name type="scientific">Vulcanisaeta souniana JCM 11219</name>
    <dbReference type="NCBI Taxonomy" id="1293586"/>
    <lineage>
        <taxon>Archaea</taxon>
        <taxon>Thermoproteota</taxon>
        <taxon>Thermoprotei</taxon>
        <taxon>Thermoproteales</taxon>
        <taxon>Thermoproteaceae</taxon>
        <taxon>Vulcanisaeta</taxon>
    </lineage>
</organism>
<protein>
    <recommendedName>
        <fullName evidence="8">Tetratricopeptide repeat protein</fullName>
    </recommendedName>
</protein>
<dbReference type="Pfam" id="PF13432">
    <property type="entry name" value="TPR_16"/>
    <property type="match status" value="1"/>
</dbReference>
<dbReference type="EMBL" id="BMNM01000004">
    <property type="protein sequence ID" value="GGI76175.1"/>
    <property type="molecule type" value="Genomic_DNA"/>
</dbReference>
<reference evidence="4" key="4">
    <citation type="journal article" date="2023" name="Microbiol. Resour. Announc.">
        <title>Complete Genome Sequence of Vulcanisaeta souniana Strain IC-059, a Hyperthermophilic Archaeon Isolated from Hot Spring Water in Japan.</title>
        <authorList>
            <person name="Kato S."/>
            <person name="Itoh T."/>
            <person name="Wu L."/>
            <person name="Ma J."/>
            <person name="Ohkuma M."/>
        </authorList>
    </citation>
    <scope>NUCLEOTIDE SEQUENCE</scope>
    <source>
        <strain evidence="4">JCM 11219</strain>
    </source>
</reference>
<evidence type="ECO:0000256" key="1">
    <source>
        <dbReference type="ARBA" id="ARBA00022737"/>
    </source>
</evidence>
<evidence type="ECO:0000256" key="2">
    <source>
        <dbReference type="ARBA" id="ARBA00022803"/>
    </source>
</evidence>
<evidence type="ECO:0000256" key="3">
    <source>
        <dbReference type="PROSITE-ProRule" id="PRU00339"/>
    </source>
</evidence>
<evidence type="ECO:0008006" key="8">
    <source>
        <dbReference type="Google" id="ProtNLM"/>
    </source>
</evidence>
<proteinExistence type="predicted"/>
<dbReference type="EMBL" id="AP026830">
    <property type="protein sequence ID" value="BDR93317.1"/>
    <property type="molecule type" value="Genomic_DNA"/>
</dbReference>
<dbReference type="SUPFAM" id="SSF48452">
    <property type="entry name" value="TPR-like"/>
    <property type="match status" value="2"/>
</dbReference>
<sequence>MIDENFKEGDEHARTAKALYLTDKQGAEKEARKALEEYNKAHQRDPANPTYYIKVGELLLGTGRPQEALEQFNKALEIKPDSASYHKARGMALNELGRYQEALEELDKAVSINPRYADAFCKRSLVLKNLGRLNEALSSINSAIQYLPRHAGLEVFLAHYYETKAGILMAIGNFNEALSVLDEAERISPSNKRGYDTRRLMRANLLNLSGRYQEALDEFTSLLKINPGNAFFHYGKAIALEKLGNYRLAKTEIENACQLDPTNELFKAARERINSESSS</sequence>
<dbReference type="InterPro" id="IPR011990">
    <property type="entry name" value="TPR-like_helical_dom_sf"/>
</dbReference>
<reference evidence="7" key="3">
    <citation type="submission" date="2022-09" db="EMBL/GenBank/DDBJ databases">
        <title>Complete genome sequence of Vulcanisaeta souniana.</title>
        <authorList>
            <person name="Kato S."/>
            <person name="Itoh T."/>
            <person name="Ohkuma M."/>
        </authorList>
    </citation>
    <scope>NUCLEOTIDE SEQUENCE [LARGE SCALE GENOMIC DNA]</scope>
    <source>
        <strain evidence="7">JCM 11219</strain>
    </source>
</reference>
<evidence type="ECO:0000313" key="6">
    <source>
        <dbReference type="Proteomes" id="UP000657075"/>
    </source>
</evidence>
<name>A0A830E933_9CREN</name>
<dbReference type="Pfam" id="PF14559">
    <property type="entry name" value="TPR_19"/>
    <property type="match status" value="1"/>
</dbReference>
<keyword evidence="1" id="KW-0677">Repeat</keyword>
<dbReference type="RefSeq" id="WP_188603074.1">
    <property type="nucleotide sequence ID" value="NZ_AP026830.1"/>
</dbReference>
<dbReference type="GeneID" id="76207951"/>
<dbReference type="PANTHER" id="PTHR44943:SF8">
    <property type="entry name" value="TPR REPEAT-CONTAINING PROTEIN MJ0263"/>
    <property type="match status" value="1"/>
</dbReference>
<feature type="repeat" description="TPR" evidence="3">
    <location>
        <begin position="158"/>
        <end position="191"/>
    </location>
</feature>
<dbReference type="Gene3D" id="1.25.40.10">
    <property type="entry name" value="Tetratricopeptide repeat domain"/>
    <property type="match status" value="2"/>
</dbReference>
<dbReference type="SMART" id="SM00028">
    <property type="entry name" value="TPR"/>
    <property type="match status" value="6"/>
</dbReference>
<dbReference type="AlphaFoldDB" id="A0A830E933"/>
<accession>A0A830E933</accession>
<reference evidence="5" key="2">
    <citation type="submission" date="2020-09" db="EMBL/GenBank/DDBJ databases">
        <authorList>
            <person name="Sun Q."/>
            <person name="Ohkuma M."/>
        </authorList>
    </citation>
    <scope>NUCLEOTIDE SEQUENCE</scope>
    <source>
        <strain evidence="5">JCM 11219</strain>
    </source>
</reference>
<dbReference type="Proteomes" id="UP000657075">
    <property type="component" value="Unassembled WGS sequence"/>
</dbReference>
<reference evidence="5" key="1">
    <citation type="journal article" date="2014" name="Int. J. Syst. Evol. Microbiol.">
        <title>Complete genome sequence of Corynebacterium casei LMG S-19264T (=DSM 44701T), isolated from a smear-ripened cheese.</title>
        <authorList>
            <consortium name="US DOE Joint Genome Institute (JGI-PGF)"/>
            <person name="Walter F."/>
            <person name="Albersmeier A."/>
            <person name="Kalinowski J."/>
            <person name="Ruckert C."/>
        </authorList>
    </citation>
    <scope>NUCLEOTIDE SEQUENCE</scope>
    <source>
        <strain evidence="5">JCM 11219</strain>
    </source>
</reference>
<feature type="repeat" description="TPR" evidence="3">
    <location>
        <begin position="83"/>
        <end position="116"/>
    </location>
</feature>
<gene>
    <name evidence="5" type="ORF">GCM10007112_11240</name>
    <name evidence="4" type="ORF">Vsou_24100</name>
</gene>
<dbReference type="OrthoDB" id="115601at2157"/>
<dbReference type="InterPro" id="IPR051685">
    <property type="entry name" value="Ycf3/AcsC/BcsC/TPR_MFPF"/>
</dbReference>
<evidence type="ECO:0000313" key="7">
    <source>
        <dbReference type="Proteomes" id="UP001060771"/>
    </source>
</evidence>
<dbReference type="InterPro" id="IPR019734">
    <property type="entry name" value="TPR_rpt"/>
</dbReference>